<reference evidence="6" key="1">
    <citation type="submission" date="2017-02" db="UniProtKB">
        <authorList>
            <consortium name="WormBaseParasite"/>
        </authorList>
    </citation>
    <scope>IDENTIFICATION</scope>
</reference>
<dbReference type="CDD" id="cd08060">
    <property type="entry name" value="MPN_UPF0172"/>
    <property type="match status" value="1"/>
</dbReference>
<dbReference type="PANTHER" id="PTHR12941">
    <property type="entry name" value="ER MEMBRANE PROTEIN COMPLEX"/>
    <property type="match status" value="1"/>
</dbReference>
<dbReference type="Pfam" id="PF03665">
    <property type="entry name" value="UPF0172"/>
    <property type="match status" value="1"/>
</dbReference>
<accession>A0A0N4UB32</accession>
<reference evidence="3 5" key="2">
    <citation type="submission" date="2018-11" db="EMBL/GenBank/DDBJ databases">
        <authorList>
            <consortium name="Pathogen Informatics"/>
        </authorList>
    </citation>
    <scope>NUCLEOTIDE SEQUENCE [LARGE SCALE GENOMIC DNA]</scope>
</reference>
<dbReference type="InterPro" id="IPR037518">
    <property type="entry name" value="MPN"/>
</dbReference>
<evidence type="ECO:0000313" key="5">
    <source>
        <dbReference type="Proteomes" id="UP000274756"/>
    </source>
</evidence>
<proteinExistence type="inferred from homology"/>
<sequence>MVPEGKADFNCISYAKMIFHALKYPHCAVFGLLVGSSERVICIDAVPVLHEPASLNVVPEIALALVDSQCAYNSWNIVGVYFCNELLDDKNLDPSAVRIADKIALIFPQALIVQIVNTALRADSSEASIIVYNSQNKVWRPKKFQLENEEAVSSLVLSAIQNKLFREITDFENHLDNPSNDHWNCALNEKIEHHCSPLVN</sequence>
<dbReference type="OrthoDB" id="194468at2759"/>
<dbReference type="PANTHER" id="PTHR12941:SF10">
    <property type="entry name" value="ER MEMBRANE PROTEIN COMPLEX SUBUNIT 8_9 HOMOLOG"/>
    <property type="match status" value="1"/>
</dbReference>
<feature type="domain" description="MPN" evidence="2">
    <location>
        <begin position="7"/>
        <end position="138"/>
    </location>
</feature>
<evidence type="ECO:0000256" key="1">
    <source>
        <dbReference type="ARBA" id="ARBA00007461"/>
    </source>
</evidence>
<dbReference type="STRING" id="318479.A0A0N4UB32"/>
<gene>
    <name evidence="3" type="ORF">DME_LOCUS8274</name>
</gene>
<dbReference type="AlphaFoldDB" id="A0A0N4UB32"/>
<keyword evidence="5" id="KW-1185">Reference proteome</keyword>
<evidence type="ECO:0000259" key="2">
    <source>
        <dbReference type="PROSITE" id="PS50249"/>
    </source>
</evidence>
<dbReference type="EMBL" id="UYYG01001167">
    <property type="protein sequence ID" value="VDN58301.1"/>
    <property type="molecule type" value="Genomic_DNA"/>
</dbReference>
<dbReference type="Proteomes" id="UP000038040">
    <property type="component" value="Unplaced"/>
</dbReference>
<evidence type="ECO:0000313" key="6">
    <source>
        <dbReference type="WBParaSite" id="DME_0000439101-mRNA-1"/>
    </source>
</evidence>
<dbReference type="InterPro" id="IPR005366">
    <property type="entry name" value="EMC8/9"/>
</dbReference>
<dbReference type="PROSITE" id="PS50249">
    <property type="entry name" value="MPN"/>
    <property type="match status" value="1"/>
</dbReference>
<protein>
    <submittedName>
        <fullName evidence="6">MPN domain-containing protein</fullName>
    </submittedName>
</protein>
<name>A0A0N4UB32_DRAME</name>
<evidence type="ECO:0000313" key="3">
    <source>
        <dbReference type="EMBL" id="VDN58301.1"/>
    </source>
</evidence>
<dbReference type="GO" id="GO:0072546">
    <property type="term" value="C:EMC complex"/>
    <property type="evidence" value="ECO:0007669"/>
    <property type="project" value="InterPro"/>
</dbReference>
<dbReference type="Proteomes" id="UP000274756">
    <property type="component" value="Unassembled WGS sequence"/>
</dbReference>
<organism evidence="4 6">
    <name type="scientific">Dracunculus medinensis</name>
    <name type="common">Guinea worm</name>
    <dbReference type="NCBI Taxonomy" id="318479"/>
    <lineage>
        <taxon>Eukaryota</taxon>
        <taxon>Metazoa</taxon>
        <taxon>Ecdysozoa</taxon>
        <taxon>Nematoda</taxon>
        <taxon>Chromadorea</taxon>
        <taxon>Rhabditida</taxon>
        <taxon>Spirurina</taxon>
        <taxon>Dracunculoidea</taxon>
        <taxon>Dracunculidae</taxon>
        <taxon>Dracunculus</taxon>
    </lineage>
</organism>
<comment type="similarity">
    <text evidence="1">Belongs to the EMC8/EMC9 family.</text>
</comment>
<evidence type="ECO:0000313" key="4">
    <source>
        <dbReference type="Proteomes" id="UP000038040"/>
    </source>
</evidence>
<dbReference type="WBParaSite" id="DME_0000439101-mRNA-1">
    <property type="protein sequence ID" value="DME_0000439101-mRNA-1"/>
    <property type="gene ID" value="DME_0000439101"/>
</dbReference>